<feature type="compositionally biased region" description="Basic and acidic residues" evidence="4">
    <location>
        <begin position="842"/>
        <end position="861"/>
    </location>
</feature>
<protein>
    <recommendedName>
        <fullName evidence="5">PDZ domain-containing protein</fullName>
    </recommendedName>
</protein>
<dbReference type="GO" id="GO:0001725">
    <property type="term" value="C:stress fiber"/>
    <property type="evidence" value="ECO:0007669"/>
    <property type="project" value="TreeGrafter"/>
</dbReference>
<feature type="compositionally biased region" description="Polar residues" evidence="4">
    <location>
        <begin position="676"/>
        <end position="686"/>
    </location>
</feature>
<feature type="region of interest" description="Disordered" evidence="4">
    <location>
        <begin position="802"/>
        <end position="997"/>
    </location>
</feature>
<feature type="compositionally biased region" description="Pro residues" evidence="4">
    <location>
        <begin position="657"/>
        <end position="674"/>
    </location>
</feature>
<comment type="subcellular location">
    <subcellularLocation>
        <location evidence="1">Cytoplasm</location>
    </subcellularLocation>
</comment>
<feature type="compositionally biased region" description="Low complexity" evidence="4">
    <location>
        <begin position="762"/>
        <end position="773"/>
    </location>
</feature>
<dbReference type="GO" id="GO:0061061">
    <property type="term" value="P:muscle structure development"/>
    <property type="evidence" value="ECO:0007669"/>
    <property type="project" value="TreeGrafter"/>
</dbReference>
<dbReference type="SMART" id="SM00735">
    <property type="entry name" value="ZM"/>
    <property type="match status" value="1"/>
</dbReference>
<evidence type="ECO:0000313" key="6">
    <source>
        <dbReference type="EnsemblMetazoa" id="G1399.61:cds"/>
    </source>
</evidence>
<feature type="compositionally biased region" description="Polar residues" evidence="4">
    <location>
        <begin position="1025"/>
        <end position="1040"/>
    </location>
</feature>
<dbReference type="EnsemblMetazoa" id="G1399.61">
    <property type="protein sequence ID" value="G1399.61:cds"/>
    <property type="gene ID" value="G1399"/>
</dbReference>
<dbReference type="Gene3D" id="2.30.42.10">
    <property type="match status" value="1"/>
</dbReference>
<dbReference type="GO" id="GO:0005912">
    <property type="term" value="C:adherens junction"/>
    <property type="evidence" value="ECO:0007669"/>
    <property type="project" value="TreeGrafter"/>
</dbReference>
<evidence type="ECO:0000256" key="3">
    <source>
        <dbReference type="ARBA" id="ARBA00023038"/>
    </source>
</evidence>
<feature type="compositionally biased region" description="Basic and acidic residues" evidence="4">
    <location>
        <begin position="736"/>
        <end position="751"/>
    </location>
</feature>
<keyword evidence="7" id="KW-1185">Reference proteome</keyword>
<evidence type="ECO:0000256" key="1">
    <source>
        <dbReference type="ARBA" id="ARBA00004496"/>
    </source>
</evidence>
<dbReference type="InterPro" id="IPR001478">
    <property type="entry name" value="PDZ"/>
</dbReference>
<dbReference type="AlphaFoldDB" id="A0A8W8IGZ9"/>
<dbReference type="SUPFAM" id="SSF50156">
    <property type="entry name" value="PDZ domain-like"/>
    <property type="match status" value="1"/>
</dbReference>
<feature type="region of interest" description="Disordered" evidence="4">
    <location>
        <begin position="650"/>
        <end position="777"/>
    </location>
</feature>
<feature type="region of interest" description="Disordered" evidence="4">
    <location>
        <begin position="197"/>
        <end position="518"/>
    </location>
</feature>
<feature type="compositionally biased region" description="Basic and acidic residues" evidence="4">
    <location>
        <begin position="687"/>
        <end position="698"/>
    </location>
</feature>
<dbReference type="SMART" id="SM00228">
    <property type="entry name" value="PDZ"/>
    <property type="match status" value="1"/>
</dbReference>
<feature type="compositionally biased region" description="Polar residues" evidence="4">
    <location>
        <begin position="818"/>
        <end position="835"/>
    </location>
</feature>
<evidence type="ECO:0000313" key="7">
    <source>
        <dbReference type="Proteomes" id="UP000005408"/>
    </source>
</evidence>
<feature type="compositionally biased region" description="Basic and acidic residues" evidence="4">
    <location>
        <begin position="1059"/>
        <end position="1089"/>
    </location>
</feature>
<dbReference type="Pfam" id="PF00595">
    <property type="entry name" value="PDZ"/>
    <property type="match status" value="1"/>
</dbReference>
<dbReference type="GO" id="GO:0051371">
    <property type="term" value="F:muscle alpha-actinin binding"/>
    <property type="evidence" value="ECO:0007669"/>
    <property type="project" value="TreeGrafter"/>
</dbReference>
<proteinExistence type="predicted"/>
<keyword evidence="3" id="KW-0440">LIM domain</keyword>
<feature type="compositionally biased region" description="Polar residues" evidence="4">
    <location>
        <begin position="720"/>
        <end position="735"/>
    </location>
</feature>
<dbReference type="InterPro" id="IPR006643">
    <property type="entry name" value="Zasp-like_motif"/>
</dbReference>
<feature type="compositionally biased region" description="Pro residues" evidence="4">
    <location>
        <begin position="403"/>
        <end position="420"/>
    </location>
</feature>
<feature type="compositionally biased region" description="Basic and acidic residues" evidence="4">
    <location>
        <begin position="1150"/>
        <end position="1172"/>
    </location>
</feature>
<feature type="compositionally biased region" description="Polar residues" evidence="4">
    <location>
        <begin position="207"/>
        <end position="227"/>
    </location>
</feature>
<keyword evidence="3" id="KW-0479">Metal-binding</keyword>
<dbReference type="Proteomes" id="UP000005408">
    <property type="component" value="Unassembled WGS sequence"/>
</dbReference>
<dbReference type="FunFam" id="2.30.42.10:FF:000055">
    <property type="entry name" value="PDZ and LIM domain protein 3"/>
    <property type="match status" value="1"/>
</dbReference>
<feature type="compositionally biased region" description="Pro residues" evidence="4">
    <location>
        <begin position="473"/>
        <end position="485"/>
    </location>
</feature>
<evidence type="ECO:0000256" key="4">
    <source>
        <dbReference type="SAM" id="MobiDB-lite"/>
    </source>
</evidence>
<feature type="compositionally biased region" description="Acidic residues" evidence="4">
    <location>
        <begin position="1120"/>
        <end position="1134"/>
    </location>
</feature>
<sequence length="1183" mass="130848">MFALGSICFTYTTYYNICEGTCRSWDRTSRTDTQDGNLKIEQNKAMLVRLFRDSFETPWGFRLQGGHDLNQELVVQRVFSNSPAEGELQRGDVILAINGRDASTLTHKQAQDSIKFGGGQVELLVSRPPSGASVRPLQPQSPTKAPPLPVHKTASIQIPIRRSSDHGPKIMPPPAFAGHQPKKITMNKFGGGVSNFGSNYGARAQQPGWSPQPSIYSQQYTPQPSMQQREDTAPQYQQQYQSPPVQQYQQYQQPAQQQQQYQPPPQQQYQQYQPPPQQQYQAPPQQQSPRSPQYQPYSLNQPQKTSAATFSPSTPTSQYISPGMSQPDYVRSEDPVNDEVDYEYVPVSQRRSVFKDKPEKQPQINRSGRRRTYGSPGGAGASQFGTDFSKGPTPAAVTVQQRPRPPPVVHVPVNAAPPPQDEPDTSSISKNWSGTLKSSGGPRPWEQEKKEYIMPSVLEQGQQQQSRGRPAPAVSPKPSRSPQPRKPAASPQKQIVVRSVPNDEAQQEQPPQDGAKAVHLQYNSPMGLYSNQNIEDTYNSQIGYPGQNTTTSTVSPQPKPGEYFDGSGMSHTMFAVDDSDEYLYQLLSQHKHLIGKTVEKNMAPKPNDYQAPVTQYVPIAQIHEQYQPEMDMVEGQPRYSKVEPPVRITPAEGLAQPPAPPLKPVTRPVVPPKPVQNMTQAGQESIQTERSRSREIKETVQVNESPPVLNKEPPDDRTEQSVLNDTSMNNVSTSTDENKDKVIDQPSDRSESGQNVDESVTLSLNNENSNNAEGKCVTVESDENIAADGNAADNKNLVDQIDSTKAESAPAVIDESSENSSTINDKLEQALTSDINEPVVEDSGKIEQSTDMKVDESKESTSEVDSCIDTESLKEKGELDNTEVTGEINTEELGKNDETSSLKESHSVEEKEKSEPEPAASEEKDNASNAEEKAEKAAEEQQNVSEEKPDLEEVKTEDQTVAESNEVDSTSDAKEPTVEQTVEETDGNIESKEQTINETITLEGEIVESNEDTKDMVEQVVLEQDSVSTSNVDETVSGSQVEEEVVIVLQDDNQQEVTPKVEESVEENKANDGEKDEQQEASVGEKSETNDQSGKAEPVETEQSKTPAEETQDQQKETPAEETEAVAPEDEVVEDAAASREVEDSDIDSAEEKKTKKKERLDLSQFKQEKKAPGKLNTKKWET</sequence>
<keyword evidence="2" id="KW-0963">Cytoplasm</keyword>
<evidence type="ECO:0000259" key="5">
    <source>
        <dbReference type="PROSITE" id="PS50106"/>
    </source>
</evidence>
<dbReference type="GO" id="GO:0030018">
    <property type="term" value="C:Z disc"/>
    <property type="evidence" value="ECO:0007669"/>
    <property type="project" value="TreeGrafter"/>
</dbReference>
<feature type="compositionally biased region" description="Low complexity" evidence="4">
    <location>
        <begin position="233"/>
        <end position="297"/>
    </location>
</feature>
<dbReference type="GO" id="GO:0031941">
    <property type="term" value="C:filamentous actin"/>
    <property type="evidence" value="ECO:0007669"/>
    <property type="project" value="TreeGrafter"/>
</dbReference>
<feature type="compositionally biased region" description="Low complexity" evidence="4">
    <location>
        <begin position="305"/>
        <end position="317"/>
    </location>
</feature>
<dbReference type="CDD" id="cd23068">
    <property type="entry name" value="PDZ_ZASP52-like"/>
    <property type="match status" value="1"/>
</dbReference>
<evidence type="ECO:0000256" key="2">
    <source>
        <dbReference type="ARBA" id="ARBA00022490"/>
    </source>
</evidence>
<dbReference type="PANTHER" id="PTHR24214:SF38">
    <property type="entry name" value="PDZ AND LIM DOMAIN PROTEIN ZASP-RELATED"/>
    <property type="match status" value="1"/>
</dbReference>
<name>A0A8W8IGZ9_MAGGI</name>
<dbReference type="InterPro" id="IPR050604">
    <property type="entry name" value="PDZ-LIM_domain"/>
</dbReference>
<feature type="domain" description="PDZ" evidence="5">
    <location>
        <begin position="47"/>
        <end position="129"/>
    </location>
</feature>
<dbReference type="PANTHER" id="PTHR24214">
    <property type="entry name" value="PDZ AND LIM DOMAIN PROTEIN ZASP"/>
    <property type="match status" value="1"/>
</dbReference>
<dbReference type="PROSITE" id="PS50106">
    <property type="entry name" value="PDZ"/>
    <property type="match status" value="1"/>
</dbReference>
<feature type="compositionally biased region" description="Polar residues" evidence="4">
    <location>
        <begin position="425"/>
        <end position="438"/>
    </location>
</feature>
<feature type="compositionally biased region" description="Basic and acidic residues" evidence="4">
    <location>
        <begin position="892"/>
        <end position="958"/>
    </location>
</feature>
<accession>A0A8W8IGZ9</accession>
<feature type="region of interest" description="Disordered" evidence="4">
    <location>
        <begin position="1022"/>
        <end position="1183"/>
    </location>
</feature>
<feature type="region of interest" description="Disordered" evidence="4">
    <location>
        <begin position="127"/>
        <end position="150"/>
    </location>
</feature>
<dbReference type="InterPro" id="IPR036034">
    <property type="entry name" value="PDZ_sf"/>
</dbReference>
<reference evidence="6" key="1">
    <citation type="submission" date="2022-08" db="UniProtKB">
        <authorList>
            <consortium name="EnsemblMetazoa"/>
        </authorList>
    </citation>
    <scope>IDENTIFICATION</scope>
    <source>
        <strain evidence="6">05x7-T-G4-1.051#20</strain>
    </source>
</reference>
<feature type="compositionally biased region" description="Polar residues" evidence="4">
    <location>
        <begin position="959"/>
        <end position="970"/>
    </location>
</feature>
<dbReference type="GO" id="GO:0030036">
    <property type="term" value="P:actin cytoskeleton organization"/>
    <property type="evidence" value="ECO:0007669"/>
    <property type="project" value="TreeGrafter"/>
</dbReference>
<organism evidence="6 7">
    <name type="scientific">Magallana gigas</name>
    <name type="common">Pacific oyster</name>
    <name type="synonym">Crassostrea gigas</name>
    <dbReference type="NCBI Taxonomy" id="29159"/>
    <lineage>
        <taxon>Eukaryota</taxon>
        <taxon>Metazoa</taxon>
        <taxon>Spiralia</taxon>
        <taxon>Lophotrochozoa</taxon>
        <taxon>Mollusca</taxon>
        <taxon>Bivalvia</taxon>
        <taxon>Autobranchia</taxon>
        <taxon>Pteriomorphia</taxon>
        <taxon>Ostreida</taxon>
        <taxon>Ostreoidea</taxon>
        <taxon>Ostreidae</taxon>
        <taxon>Magallana</taxon>
    </lineage>
</organism>
<dbReference type="GO" id="GO:0003779">
    <property type="term" value="F:actin binding"/>
    <property type="evidence" value="ECO:0007669"/>
    <property type="project" value="TreeGrafter"/>
</dbReference>
<keyword evidence="3" id="KW-0862">Zinc</keyword>
<feature type="compositionally biased region" description="Polar residues" evidence="4">
    <location>
        <begin position="752"/>
        <end position="761"/>
    </location>
</feature>